<organism evidence="2">
    <name type="scientific">Neospora caninum (strain Liverpool)</name>
    <dbReference type="NCBI Taxonomy" id="572307"/>
    <lineage>
        <taxon>Eukaryota</taxon>
        <taxon>Sar</taxon>
        <taxon>Alveolata</taxon>
        <taxon>Apicomplexa</taxon>
        <taxon>Conoidasida</taxon>
        <taxon>Coccidia</taxon>
        <taxon>Eucoccidiorida</taxon>
        <taxon>Eimeriorina</taxon>
        <taxon>Sarcocystidae</taxon>
        <taxon>Neospora</taxon>
    </lineage>
</organism>
<evidence type="ECO:0000256" key="1">
    <source>
        <dbReference type="SAM" id="MobiDB-lite"/>
    </source>
</evidence>
<reference evidence="2" key="1">
    <citation type="journal article" date="2015" name="PLoS ONE">
        <title>Comprehensive Evaluation of Toxoplasma gondii VEG and Neospora caninum LIV Genomes with Tachyzoite Stage Transcriptome and Proteome Defines Novel Transcript Features.</title>
        <authorList>
            <person name="Ramaprasad A."/>
            <person name="Mourier T."/>
            <person name="Naeem R."/>
            <person name="Malas T.B."/>
            <person name="Moussa E."/>
            <person name="Panigrahi A."/>
            <person name="Vermont S.J."/>
            <person name="Otto T.D."/>
            <person name="Wastling J."/>
            <person name="Pain A."/>
        </authorList>
    </citation>
    <scope>NUCLEOTIDE SEQUENCE</scope>
    <source>
        <strain evidence="2">Liverpool</strain>
    </source>
</reference>
<name>A0A0F7UAK5_NEOCL</name>
<gene>
    <name evidence="2" type="ORF">BN1204_015193</name>
</gene>
<proteinExistence type="predicted"/>
<feature type="region of interest" description="Disordered" evidence="1">
    <location>
        <begin position="212"/>
        <end position="300"/>
    </location>
</feature>
<sequence>MASDLGEAPSGPSGMPDTSEGMREGAPRGAVGRLSSLRASAPLFAQEGEGPYRAAPPQTRITAPQWTAGVSQQRADCGEGGSWNALPGSQRNAGGFEPTEQNEFEWWPTQLDMELQQLTTPASPVGSQRVTSHRAGFPRGGARELDDPHGAADGRDPSRPTGGRMRDGRPVFQAASGGAGPHDHSGTFPAWSFQPSRVGGETFTHQITTAGAVAGPHVPDTVPSRPWRHERRATGAPHAPRGPERRHAATLAPVERAPPSPQSSGLLLESPALYAGPQFPPASSADSEKRTGSPSLKGPE</sequence>
<protein>
    <submittedName>
        <fullName evidence="2">Uncharacterized protein</fullName>
    </submittedName>
</protein>
<dbReference type="AlphaFoldDB" id="A0A0F7UAK5"/>
<evidence type="ECO:0000313" key="2">
    <source>
        <dbReference type="EMBL" id="CEL65680.1"/>
    </source>
</evidence>
<feature type="compositionally biased region" description="Basic and acidic residues" evidence="1">
    <location>
        <begin position="141"/>
        <end position="169"/>
    </location>
</feature>
<feature type="compositionally biased region" description="Polar residues" evidence="1">
    <location>
        <begin position="59"/>
        <end position="74"/>
    </location>
</feature>
<accession>A0A0F7UAK5</accession>
<feature type="region of interest" description="Disordered" evidence="1">
    <location>
        <begin position="120"/>
        <end position="189"/>
    </location>
</feature>
<feature type="region of interest" description="Disordered" evidence="1">
    <location>
        <begin position="1"/>
        <end position="97"/>
    </location>
</feature>
<feature type="compositionally biased region" description="Polar residues" evidence="1">
    <location>
        <begin position="120"/>
        <end position="130"/>
    </location>
</feature>
<dbReference type="EMBL" id="LN714479">
    <property type="protein sequence ID" value="CEL65680.1"/>
    <property type="molecule type" value="Genomic_DNA"/>
</dbReference>